<reference evidence="1 2" key="1">
    <citation type="journal article" date="2018" name="Front. Plant Sci.">
        <title>Red Clover (Trifolium pratense) and Zigzag Clover (T. medium) - A Picture of Genomic Similarities and Differences.</title>
        <authorList>
            <person name="Dluhosova J."/>
            <person name="Istvanek J."/>
            <person name="Nedelnik J."/>
            <person name="Repkova J."/>
        </authorList>
    </citation>
    <scope>NUCLEOTIDE SEQUENCE [LARGE SCALE GENOMIC DNA]</scope>
    <source>
        <strain evidence="2">cv. 10/8</strain>
        <tissue evidence="1">Leaf</tissue>
    </source>
</reference>
<dbReference type="Proteomes" id="UP000265520">
    <property type="component" value="Unassembled WGS sequence"/>
</dbReference>
<comment type="caution">
    <text evidence="1">The sequence shown here is derived from an EMBL/GenBank/DDBJ whole genome shotgun (WGS) entry which is preliminary data.</text>
</comment>
<accession>A0A392S969</accession>
<name>A0A392S969_9FABA</name>
<sequence>MACAVTETTARRCWREQSGYRRGQWRPAQTVKAGATERAAMVGGAQGDACTAAQGRSSGGLG</sequence>
<organism evidence="1 2">
    <name type="scientific">Trifolium medium</name>
    <dbReference type="NCBI Taxonomy" id="97028"/>
    <lineage>
        <taxon>Eukaryota</taxon>
        <taxon>Viridiplantae</taxon>
        <taxon>Streptophyta</taxon>
        <taxon>Embryophyta</taxon>
        <taxon>Tracheophyta</taxon>
        <taxon>Spermatophyta</taxon>
        <taxon>Magnoliopsida</taxon>
        <taxon>eudicotyledons</taxon>
        <taxon>Gunneridae</taxon>
        <taxon>Pentapetalae</taxon>
        <taxon>rosids</taxon>
        <taxon>fabids</taxon>
        <taxon>Fabales</taxon>
        <taxon>Fabaceae</taxon>
        <taxon>Papilionoideae</taxon>
        <taxon>50 kb inversion clade</taxon>
        <taxon>NPAAA clade</taxon>
        <taxon>Hologalegina</taxon>
        <taxon>IRL clade</taxon>
        <taxon>Trifolieae</taxon>
        <taxon>Trifolium</taxon>
    </lineage>
</organism>
<protein>
    <submittedName>
        <fullName evidence="1">Uncharacterized protein</fullName>
    </submittedName>
</protein>
<keyword evidence="2" id="KW-1185">Reference proteome</keyword>
<dbReference type="EMBL" id="LXQA010344074">
    <property type="protein sequence ID" value="MCI45431.1"/>
    <property type="molecule type" value="Genomic_DNA"/>
</dbReference>
<dbReference type="AlphaFoldDB" id="A0A392S969"/>
<proteinExistence type="predicted"/>
<evidence type="ECO:0000313" key="1">
    <source>
        <dbReference type="EMBL" id="MCI45431.1"/>
    </source>
</evidence>
<evidence type="ECO:0000313" key="2">
    <source>
        <dbReference type="Proteomes" id="UP000265520"/>
    </source>
</evidence>